<dbReference type="Gene3D" id="3.40.630.30">
    <property type="match status" value="1"/>
</dbReference>
<evidence type="ECO:0000259" key="1">
    <source>
        <dbReference type="PROSITE" id="PS51186"/>
    </source>
</evidence>
<dbReference type="InterPro" id="IPR000182">
    <property type="entry name" value="GNAT_dom"/>
</dbReference>
<dbReference type="Pfam" id="PF00583">
    <property type="entry name" value="Acetyltransf_1"/>
    <property type="match status" value="1"/>
</dbReference>
<organism evidence="2 3">
    <name type="scientific">Vreelandella nigrificans</name>
    <dbReference type="NCBI Taxonomy" id="2042704"/>
    <lineage>
        <taxon>Bacteria</taxon>
        <taxon>Pseudomonadati</taxon>
        <taxon>Pseudomonadota</taxon>
        <taxon>Gammaproteobacteria</taxon>
        <taxon>Oceanospirillales</taxon>
        <taxon>Halomonadaceae</taxon>
        <taxon>Vreelandella</taxon>
    </lineage>
</organism>
<dbReference type="GO" id="GO:0016747">
    <property type="term" value="F:acyltransferase activity, transferring groups other than amino-acyl groups"/>
    <property type="evidence" value="ECO:0007669"/>
    <property type="project" value="InterPro"/>
</dbReference>
<sequence>MVISYQPTTDFAKSAEMTYDNMRSYYEHYSVDWDQARILEQILKLENWDILLNGEVVGVIRLEFDHESCYLRDLQVRDKFQNKGIGASALGESLRLARESGAIQLRLRAFKISPAHHLYKRLGFSVVAEDDRFFCMAKELS</sequence>
<dbReference type="OrthoDB" id="6871659at2"/>
<comment type="caution">
    <text evidence="2">The sequence shown here is derived from an EMBL/GenBank/DDBJ whole genome shotgun (WGS) entry which is preliminary data.</text>
</comment>
<protein>
    <submittedName>
        <fullName evidence="2">GNAT family N-acetyltransferase</fullName>
    </submittedName>
</protein>
<dbReference type="SUPFAM" id="SSF55729">
    <property type="entry name" value="Acyl-CoA N-acyltransferases (Nat)"/>
    <property type="match status" value="1"/>
</dbReference>
<feature type="domain" description="N-acetyltransferase" evidence="1">
    <location>
        <begin position="1"/>
        <end position="141"/>
    </location>
</feature>
<gene>
    <name evidence="2" type="ORF">CPA45_19930</name>
</gene>
<accession>A0A2A4HFM4</accession>
<dbReference type="InterPro" id="IPR016181">
    <property type="entry name" value="Acyl_CoA_acyltransferase"/>
</dbReference>
<evidence type="ECO:0000313" key="2">
    <source>
        <dbReference type="EMBL" id="PCF93928.1"/>
    </source>
</evidence>
<dbReference type="AlphaFoldDB" id="A0A2A4HFM4"/>
<reference evidence="3" key="1">
    <citation type="submission" date="2017-09" db="EMBL/GenBank/DDBJ databases">
        <authorList>
            <person name="Cho G.-S."/>
            <person name="Oguntoyinbo F.A."/>
            <person name="Cnockaert M."/>
            <person name="Kabisch J."/>
            <person name="Neve H."/>
            <person name="Bockelmann W."/>
            <person name="Wenning M."/>
            <person name="Franz C.M."/>
            <person name="Vandamme P."/>
        </authorList>
    </citation>
    <scope>NUCLEOTIDE SEQUENCE [LARGE SCALE GENOMIC DNA]</scope>
    <source>
        <strain evidence="3">MBT G8648</strain>
    </source>
</reference>
<proteinExistence type="predicted"/>
<evidence type="ECO:0000313" key="3">
    <source>
        <dbReference type="Proteomes" id="UP000218677"/>
    </source>
</evidence>
<name>A0A2A4HFM4_9GAMM</name>
<dbReference type="EMBL" id="NWUX01000027">
    <property type="protein sequence ID" value="PCF93928.1"/>
    <property type="molecule type" value="Genomic_DNA"/>
</dbReference>
<dbReference type="Proteomes" id="UP000218677">
    <property type="component" value="Unassembled WGS sequence"/>
</dbReference>
<keyword evidence="3" id="KW-1185">Reference proteome</keyword>
<dbReference type="PROSITE" id="PS51186">
    <property type="entry name" value="GNAT"/>
    <property type="match status" value="1"/>
</dbReference>
<keyword evidence="2" id="KW-0808">Transferase</keyword>
<dbReference type="CDD" id="cd04301">
    <property type="entry name" value="NAT_SF"/>
    <property type="match status" value="1"/>
</dbReference>